<name>A0A8T0QWU9_PANVG</name>
<gene>
    <name evidence="2" type="ORF">PVAP13_6NG102012</name>
</gene>
<evidence type="ECO:0000313" key="2">
    <source>
        <dbReference type="EMBL" id="KAG2577458.1"/>
    </source>
</evidence>
<dbReference type="AlphaFoldDB" id="A0A8T0QWU9"/>
<evidence type="ECO:0000313" key="3">
    <source>
        <dbReference type="Proteomes" id="UP000823388"/>
    </source>
</evidence>
<dbReference type="EMBL" id="CM029048">
    <property type="protein sequence ID" value="KAG2577458.1"/>
    <property type="molecule type" value="Genomic_DNA"/>
</dbReference>
<evidence type="ECO:0000256" key="1">
    <source>
        <dbReference type="SAM" id="MobiDB-lite"/>
    </source>
</evidence>
<comment type="caution">
    <text evidence="2">The sequence shown here is derived from an EMBL/GenBank/DDBJ whole genome shotgun (WGS) entry which is preliminary data.</text>
</comment>
<feature type="compositionally biased region" description="Polar residues" evidence="1">
    <location>
        <begin position="163"/>
        <end position="174"/>
    </location>
</feature>
<keyword evidence="3" id="KW-1185">Reference proteome</keyword>
<proteinExistence type="predicted"/>
<organism evidence="2 3">
    <name type="scientific">Panicum virgatum</name>
    <name type="common">Blackwell switchgrass</name>
    <dbReference type="NCBI Taxonomy" id="38727"/>
    <lineage>
        <taxon>Eukaryota</taxon>
        <taxon>Viridiplantae</taxon>
        <taxon>Streptophyta</taxon>
        <taxon>Embryophyta</taxon>
        <taxon>Tracheophyta</taxon>
        <taxon>Spermatophyta</taxon>
        <taxon>Magnoliopsida</taxon>
        <taxon>Liliopsida</taxon>
        <taxon>Poales</taxon>
        <taxon>Poaceae</taxon>
        <taxon>PACMAD clade</taxon>
        <taxon>Panicoideae</taxon>
        <taxon>Panicodae</taxon>
        <taxon>Paniceae</taxon>
        <taxon>Panicinae</taxon>
        <taxon>Panicum</taxon>
        <taxon>Panicum sect. Hiantes</taxon>
    </lineage>
</organism>
<protein>
    <submittedName>
        <fullName evidence="2">Uncharacterized protein</fullName>
    </submittedName>
</protein>
<accession>A0A8T0QWU9</accession>
<reference evidence="2" key="1">
    <citation type="submission" date="2020-05" db="EMBL/GenBank/DDBJ databases">
        <title>WGS assembly of Panicum virgatum.</title>
        <authorList>
            <person name="Lovell J.T."/>
            <person name="Jenkins J."/>
            <person name="Shu S."/>
            <person name="Juenger T.E."/>
            <person name="Schmutz J."/>
        </authorList>
    </citation>
    <scope>NUCLEOTIDE SEQUENCE</scope>
    <source>
        <strain evidence="2">AP13</strain>
    </source>
</reference>
<dbReference type="Proteomes" id="UP000823388">
    <property type="component" value="Chromosome 6N"/>
</dbReference>
<feature type="region of interest" description="Disordered" evidence="1">
    <location>
        <begin position="131"/>
        <end position="190"/>
    </location>
</feature>
<sequence>MGLRQGRARLVAVAAMARHTHERERERRGRLEHGRANILFGTIDALLDTVDKESVGNEERANLLLLPPLWSALQAHRLLGREDGAFGSLKPSGRRAASPAGTRPCITVSSLISNVEPPHFALRPPSTLVAAARQRGGGRPPGHSRRRARQRPASPPSGFLAATPTSPVECSTAMNGKGLRERGRRISRAH</sequence>